<feature type="region of interest" description="Disordered" evidence="1">
    <location>
        <begin position="155"/>
        <end position="179"/>
    </location>
</feature>
<protein>
    <submittedName>
        <fullName evidence="2">Uncharacterized protein</fullName>
    </submittedName>
</protein>
<dbReference type="EMBL" id="JARJCM010000152">
    <property type="protein sequence ID" value="KAJ7025528.1"/>
    <property type="molecule type" value="Genomic_DNA"/>
</dbReference>
<proteinExistence type="predicted"/>
<keyword evidence="3" id="KW-1185">Reference proteome</keyword>
<evidence type="ECO:0000313" key="3">
    <source>
        <dbReference type="Proteomes" id="UP001218188"/>
    </source>
</evidence>
<comment type="caution">
    <text evidence="2">The sequence shown here is derived from an EMBL/GenBank/DDBJ whole genome shotgun (WGS) entry which is preliminary data.</text>
</comment>
<feature type="compositionally biased region" description="Basic and acidic residues" evidence="1">
    <location>
        <begin position="12"/>
        <end position="24"/>
    </location>
</feature>
<feature type="region of interest" description="Disordered" evidence="1">
    <location>
        <begin position="239"/>
        <end position="263"/>
    </location>
</feature>
<name>A0AAD6SDA0_9AGAR</name>
<evidence type="ECO:0000313" key="2">
    <source>
        <dbReference type="EMBL" id="KAJ7025528.1"/>
    </source>
</evidence>
<feature type="compositionally biased region" description="Basic and acidic residues" evidence="1">
    <location>
        <begin position="240"/>
        <end position="263"/>
    </location>
</feature>
<gene>
    <name evidence="2" type="ORF">C8F04DRAFT_1191420</name>
</gene>
<dbReference type="AlphaFoldDB" id="A0AAD6SDA0"/>
<accession>A0AAD6SDA0</accession>
<sequence>MPRYPALAGNKFSRERATKPASYERDDDEVAKDKEQLIRQDYTLPIPKELSTRLKQSKKNQSCPIPPKQDPGGTHQWEQGRSQVHSEDTTQERVMVKTWGPTLQMSKSIGRSQGGTAIPRRAKPVEVGGGEAKKAILKRCGVDARTEQRHGIYARSKRHKGEHQDEIGASRAGTPQEPKADIMSAAWGGEGRREFGRCRGVLVVEGSTHLHPVLASKSVLPTQQTPYMCSGHRHQGCKTANHDEGSAQRDERETQCEHNDAMT</sequence>
<evidence type="ECO:0000256" key="1">
    <source>
        <dbReference type="SAM" id="MobiDB-lite"/>
    </source>
</evidence>
<organism evidence="2 3">
    <name type="scientific">Mycena alexandri</name>
    <dbReference type="NCBI Taxonomy" id="1745969"/>
    <lineage>
        <taxon>Eukaryota</taxon>
        <taxon>Fungi</taxon>
        <taxon>Dikarya</taxon>
        <taxon>Basidiomycota</taxon>
        <taxon>Agaricomycotina</taxon>
        <taxon>Agaricomycetes</taxon>
        <taxon>Agaricomycetidae</taxon>
        <taxon>Agaricales</taxon>
        <taxon>Marasmiineae</taxon>
        <taxon>Mycenaceae</taxon>
        <taxon>Mycena</taxon>
    </lineage>
</organism>
<feature type="region of interest" description="Disordered" evidence="1">
    <location>
        <begin position="1"/>
        <end position="91"/>
    </location>
</feature>
<dbReference type="Proteomes" id="UP001218188">
    <property type="component" value="Unassembled WGS sequence"/>
</dbReference>
<reference evidence="2" key="1">
    <citation type="submission" date="2023-03" db="EMBL/GenBank/DDBJ databases">
        <title>Massive genome expansion in bonnet fungi (Mycena s.s.) driven by repeated elements and novel gene families across ecological guilds.</title>
        <authorList>
            <consortium name="Lawrence Berkeley National Laboratory"/>
            <person name="Harder C.B."/>
            <person name="Miyauchi S."/>
            <person name="Viragh M."/>
            <person name="Kuo A."/>
            <person name="Thoen E."/>
            <person name="Andreopoulos B."/>
            <person name="Lu D."/>
            <person name="Skrede I."/>
            <person name="Drula E."/>
            <person name="Henrissat B."/>
            <person name="Morin E."/>
            <person name="Kohler A."/>
            <person name="Barry K."/>
            <person name="LaButti K."/>
            <person name="Morin E."/>
            <person name="Salamov A."/>
            <person name="Lipzen A."/>
            <person name="Mereny Z."/>
            <person name="Hegedus B."/>
            <person name="Baldrian P."/>
            <person name="Stursova M."/>
            <person name="Weitz H."/>
            <person name="Taylor A."/>
            <person name="Grigoriev I.V."/>
            <person name="Nagy L.G."/>
            <person name="Martin F."/>
            <person name="Kauserud H."/>
        </authorList>
    </citation>
    <scope>NUCLEOTIDE SEQUENCE</scope>
    <source>
        <strain evidence="2">CBHHK200</strain>
    </source>
</reference>